<dbReference type="OrthoDB" id="980645at2"/>
<protein>
    <submittedName>
        <fullName evidence="1">Uncharacterized protein</fullName>
    </submittedName>
</protein>
<dbReference type="AlphaFoldDB" id="A0A0A2M219"/>
<dbReference type="EMBL" id="JRLX01000019">
    <property type="protein sequence ID" value="KGO85636.1"/>
    <property type="molecule type" value="Genomic_DNA"/>
</dbReference>
<dbReference type="Proteomes" id="UP000030152">
    <property type="component" value="Unassembled WGS sequence"/>
</dbReference>
<keyword evidence="2" id="KW-1185">Reference proteome</keyword>
<dbReference type="eggNOG" id="ENOG5032ZRJ">
    <property type="taxonomic scope" value="Bacteria"/>
</dbReference>
<accession>A0A0A2M219</accession>
<organism evidence="1 2">
    <name type="scientific">Flavobacterium rivuli WB 3.3-2 = DSM 21788</name>
    <dbReference type="NCBI Taxonomy" id="1121895"/>
    <lineage>
        <taxon>Bacteria</taxon>
        <taxon>Pseudomonadati</taxon>
        <taxon>Bacteroidota</taxon>
        <taxon>Flavobacteriia</taxon>
        <taxon>Flavobacteriales</taxon>
        <taxon>Flavobacteriaceae</taxon>
        <taxon>Flavobacterium</taxon>
    </lineage>
</organism>
<name>A0A0A2M219_9FLAO</name>
<dbReference type="STRING" id="1121895.GCA_000378485_02511"/>
<evidence type="ECO:0000313" key="1">
    <source>
        <dbReference type="EMBL" id="KGO85636.1"/>
    </source>
</evidence>
<proteinExistence type="predicted"/>
<gene>
    <name evidence="1" type="ORF">Q765_15615</name>
</gene>
<dbReference type="RefSeq" id="WP_035642744.1">
    <property type="nucleotide sequence ID" value="NZ_JRLX01000019.1"/>
</dbReference>
<evidence type="ECO:0000313" key="2">
    <source>
        <dbReference type="Proteomes" id="UP000030152"/>
    </source>
</evidence>
<reference evidence="1 2" key="1">
    <citation type="submission" date="2013-09" db="EMBL/GenBank/DDBJ databases">
        <authorList>
            <person name="Zeng Z."/>
            <person name="Chen C."/>
        </authorList>
    </citation>
    <scope>NUCLEOTIDE SEQUENCE [LARGE SCALE GENOMIC DNA]</scope>
    <source>
        <strain evidence="1 2">WB 3.3-2</strain>
    </source>
</reference>
<comment type="caution">
    <text evidence="1">The sequence shown here is derived from an EMBL/GenBank/DDBJ whole genome shotgun (WGS) entry which is preliminary data.</text>
</comment>
<sequence length="123" mass="14099">MKNSIFVIVFLMLVRPVIPVADYIINYDYITKVLCVNKAKPMMHCNGKCHLMKELAKTAEQDKPLSQKKSNVAEAEVLFLEPLSSFTFQLFFTQLNTRNTSLYSNLYVHINSDSIFHPPLVIS</sequence>